<dbReference type="GO" id="GO:0000139">
    <property type="term" value="C:Golgi membrane"/>
    <property type="evidence" value="ECO:0007669"/>
    <property type="project" value="TreeGrafter"/>
</dbReference>
<keyword evidence="3" id="KW-0813">Transport</keyword>
<keyword evidence="7" id="KW-0175">Coiled coil</keyword>
<evidence type="ECO:0000256" key="8">
    <source>
        <dbReference type="ARBA" id="ARBA00023136"/>
    </source>
</evidence>
<dbReference type="SMART" id="SM00397">
    <property type="entry name" value="t_SNARE"/>
    <property type="match status" value="1"/>
</dbReference>
<dbReference type="GO" id="GO:0006888">
    <property type="term" value="P:endoplasmic reticulum to Golgi vesicle-mediated transport"/>
    <property type="evidence" value="ECO:0007669"/>
    <property type="project" value="TreeGrafter"/>
</dbReference>
<organism evidence="12 13">
    <name type="scientific">Ceratodon purpureus</name>
    <name type="common">Fire moss</name>
    <name type="synonym">Dicranum purpureum</name>
    <dbReference type="NCBI Taxonomy" id="3225"/>
    <lineage>
        <taxon>Eukaryota</taxon>
        <taxon>Viridiplantae</taxon>
        <taxon>Streptophyta</taxon>
        <taxon>Embryophyta</taxon>
        <taxon>Bryophyta</taxon>
        <taxon>Bryophytina</taxon>
        <taxon>Bryopsida</taxon>
        <taxon>Dicranidae</taxon>
        <taxon>Pseudoditrichales</taxon>
        <taxon>Ditrichaceae</taxon>
        <taxon>Ceratodon</taxon>
    </lineage>
</organism>
<dbReference type="InterPro" id="IPR021538">
    <property type="entry name" value="Syntaxin-5_N"/>
</dbReference>
<dbReference type="Pfam" id="PF05739">
    <property type="entry name" value="SNARE"/>
    <property type="match status" value="1"/>
</dbReference>
<dbReference type="GO" id="GO:0005484">
    <property type="term" value="F:SNAP receptor activity"/>
    <property type="evidence" value="ECO:0007669"/>
    <property type="project" value="InterPro"/>
</dbReference>
<sequence>MSIAMGPSTSGRDRTSEFHAIVDRLKKTQGATLPYANGSSNGAVANGNGETARLLPQPSGNLQSEFSKRASQIGLSIHQTSQKLSKLAKLAKRTSMFDDPAVEIQELTSVVKQDITALNAAISDLQQICEMRNDGANQTKQSSEHSTTVVDTLKSRLMNTTKEFKDVLTLRTENLKVHDNRRQLFTASPNKPANPYARQGPLASAAAAPPSASSSTTAALPPWGNGATRSNELFSSSRRRHTADGPDSTQSQGRLQQQQLAPVQDSYMQNRAEALQNVESTIVELSTIFTQLATMVAQQGEVAIRIDENMDESLTNVEGAQNQLLKYLDSISSNRWLILKIFMVLITFLLIFVVFVA</sequence>
<evidence type="ECO:0000259" key="11">
    <source>
        <dbReference type="PROSITE" id="PS50192"/>
    </source>
</evidence>
<feature type="region of interest" description="Disordered" evidence="9">
    <location>
        <begin position="180"/>
        <end position="261"/>
    </location>
</feature>
<dbReference type="GO" id="GO:0000149">
    <property type="term" value="F:SNARE binding"/>
    <property type="evidence" value="ECO:0007669"/>
    <property type="project" value="TreeGrafter"/>
</dbReference>
<comment type="caution">
    <text evidence="12">The sequence shown here is derived from an EMBL/GenBank/DDBJ whole genome shotgun (WGS) entry which is preliminary data.</text>
</comment>
<dbReference type="InterPro" id="IPR045242">
    <property type="entry name" value="Syntaxin"/>
</dbReference>
<dbReference type="PANTHER" id="PTHR19957:SF3">
    <property type="entry name" value="SYNTAXIN-5"/>
    <property type="match status" value="1"/>
</dbReference>
<keyword evidence="5" id="KW-0653">Protein transport</keyword>
<gene>
    <name evidence="12" type="ORF">KC19_1G217700</name>
</gene>
<dbReference type="InterPro" id="IPR006012">
    <property type="entry name" value="Syntaxin/epimorphin_CS"/>
</dbReference>
<dbReference type="EMBL" id="CM026421">
    <property type="protein sequence ID" value="KAG0592005.1"/>
    <property type="molecule type" value="Genomic_DNA"/>
</dbReference>
<dbReference type="Gene3D" id="1.20.58.70">
    <property type="match status" value="1"/>
</dbReference>
<proteinExistence type="inferred from homology"/>
<reference evidence="12" key="1">
    <citation type="submission" date="2020-06" db="EMBL/GenBank/DDBJ databases">
        <title>WGS assembly of Ceratodon purpureus strain R40.</title>
        <authorList>
            <person name="Carey S.B."/>
            <person name="Jenkins J."/>
            <person name="Shu S."/>
            <person name="Lovell J.T."/>
            <person name="Sreedasyam A."/>
            <person name="Maumus F."/>
            <person name="Tiley G.P."/>
            <person name="Fernandez-Pozo N."/>
            <person name="Barry K."/>
            <person name="Chen C."/>
            <person name="Wang M."/>
            <person name="Lipzen A."/>
            <person name="Daum C."/>
            <person name="Saski C.A."/>
            <person name="Payton A.C."/>
            <person name="Mcbreen J.C."/>
            <person name="Conrad R.E."/>
            <person name="Kollar L.M."/>
            <person name="Olsson S."/>
            <person name="Huttunen S."/>
            <person name="Landis J.B."/>
            <person name="Wickett N.J."/>
            <person name="Johnson M.G."/>
            <person name="Rensing S.A."/>
            <person name="Grimwood J."/>
            <person name="Schmutz J."/>
            <person name="Mcdaniel S.F."/>
        </authorList>
    </citation>
    <scope>NUCLEOTIDE SEQUENCE</scope>
    <source>
        <strain evidence="12">R40</strain>
    </source>
</reference>
<feature type="compositionally biased region" description="Polar residues" evidence="9">
    <location>
        <begin position="227"/>
        <end position="236"/>
    </location>
</feature>
<comment type="similarity">
    <text evidence="2">Belongs to the syntaxin family.</text>
</comment>
<dbReference type="AlphaFoldDB" id="A0A8T0J920"/>
<dbReference type="SUPFAM" id="SSF47661">
    <property type="entry name" value="t-snare proteins"/>
    <property type="match status" value="1"/>
</dbReference>
<dbReference type="CDD" id="cd15844">
    <property type="entry name" value="SNARE_syntaxin5"/>
    <property type="match status" value="1"/>
</dbReference>
<dbReference type="PROSITE" id="PS00914">
    <property type="entry name" value="SYNTAXIN"/>
    <property type="match status" value="1"/>
</dbReference>
<evidence type="ECO:0000256" key="2">
    <source>
        <dbReference type="ARBA" id="ARBA00009063"/>
    </source>
</evidence>
<feature type="compositionally biased region" description="Low complexity" evidence="9">
    <location>
        <begin position="201"/>
        <end position="222"/>
    </location>
</feature>
<dbReference type="GO" id="GO:0048278">
    <property type="term" value="P:vesicle docking"/>
    <property type="evidence" value="ECO:0007669"/>
    <property type="project" value="TreeGrafter"/>
</dbReference>
<keyword evidence="13" id="KW-1185">Reference proteome</keyword>
<dbReference type="InterPro" id="IPR010989">
    <property type="entry name" value="SNARE"/>
</dbReference>
<evidence type="ECO:0000313" key="12">
    <source>
        <dbReference type="EMBL" id="KAG0592005.1"/>
    </source>
</evidence>
<feature type="domain" description="T-SNARE coiled-coil homology" evidence="11">
    <location>
        <begin position="265"/>
        <end position="327"/>
    </location>
</feature>
<dbReference type="OrthoDB" id="421009at2759"/>
<dbReference type="GO" id="GO:0031201">
    <property type="term" value="C:SNARE complex"/>
    <property type="evidence" value="ECO:0007669"/>
    <property type="project" value="TreeGrafter"/>
</dbReference>
<evidence type="ECO:0000256" key="3">
    <source>
        <dbReference type="ARBA" id="ARBA00022448"/>
    </source>
</evidence>
<dbReference type="InterPro" id="IPR000727">
    <property type="entry name" value="T_SNARE_dom"/>
</dbReference>
<feature type="compositionally biased region" description="Low complexity" evidence="9">
    <location>
        <begin position="250"/>
        <end position="261"/>
    </location>
</feature>
<feature type="transmembrane region" description="Helical" evidence="10">
    <location>
        <begin position="336"/>
        <end position="356"/>
    </location>
</feature>
<comment type="subcellular location">
    <subcellularLocation>
        <location evidence="1">Membrane</location>
        <topology evidence="1">Single-pass type IV membrane protein</topology>
    </subcellularLocation>
</comment>
<evidence type="ECO:0000256" key="4">
    <source>
        <dbReference type="ARBA" id="ARBA00022692"/>
    </source>
</evidence>
<evidence type="ECO:0000313" key="13">
    <source>
        <dbReference type="Proteomes" id="UP000822688"/>
    </source>
</evidence>
<accession>A0A8T0J920</accession>
<keyword evidence="6 10" id="KW-1133">Transmembrane helix</keyword>
<dbReference type="GO" id="GO:0006886">
    <property type="term" value="P:intracellular protein transport"/>
    <property type="evidence" value="ECO:0007669"/>
    <property type="project" value="InterPro"/>
</dbReference>
<dbReference type="Proteomes" id="UP000822688">
    <property type="component" value="Chromosome 1"/>
</dbReference>
<dbReference type="GO" id="GO:0006906">
    <property type="term" value="P:vesicle fusion"/>
    <property type="evidence" value="ECO:0007669"/>
    <property type="project" value="TreeGrafter"/>
</dbReference>
<dbReference type="PANTHER" id="PTHR19957">
    <property type="entry name" value="SYNTAXIN"/>
    <property type="match status" value="1"/>
</dbReference>
<evidence type="ECO:0000256" key="5">
    <source>
        <dbReference type="ARBA" id="ARBA00022927"/>
    </source>
</evidence>
<keyword evidence="4 10" id="KW-0812">Transmembrane</keyword>
<evidence type="ECO:0000256" key="9">
    <source>
        <dbReference type="SAM" id="MobiDB-lite"/>
    </source>
</evidence>
<evidence type="ECO:0000256" key="10">
    <source>
        <dbReference type="SAM" id="Phobius"/>
    </source>
</evidence>
<evidence type="ECO:0000256" key="6">
    <source>
        <dbReference type="ARBA" id="ARBA00022989"/>
    </source>
</evidence>
<keyword evidence="8 10" id="KW-0472">Membrane</keyword>
<dbReference type="Pfam" id="PF11416">
    <property type="entry name" value="Syntaxin-5_N"/>
    <property type="match status" value="1"/>
</dbReference>
<evidence type="ECO:0000256" key="7">
    <source>
        <dbReference type="ARBA" id="ARBA00023054"/>
    </source>
</evidence>
<evidence type="ECO:0000256" key="1">
    <source>
        <dbReference type="ARBA" id="ARBA00004211"/>
    </source>
</evidence>
<protein>
    <recommendedName>
        <fullName evidence="11">t-SNARE coiled-coil homology domain-containing protein</fullName>
    </recommendedName>
</protein>
<name>A0A8T0J920_CERPU</name>
<dbReference type="PROSITE" id="PS50192">
    <property type="entry name" value="T_SNARE"/>
    <property type="match status" value="1"/>
</dbReference>